<protein>
    <submittedName>
        <fullName evidence="12">Glycoside hydrolase</fullName>
    </submittedName>
</protein>
<dbReference type="InterPro" id="IPR011583">
    <property type="entry name" value="Chitinase_II/V-like_cat"/>
</dbReference>
<feature type="domain" description="GH18" evidence="11">
    <location>
        <begin position="42"/>
        <end position="428"/>
    </location>
</feature>
<dbReference type="SUPFAM" id="SSF51445">
    <property type="entry name" value="(Trans)glycosidases"/>
    <property type="match status" value="1"/>
</dbReference>
<organism evidence="12 13">
    <name type="scientific">Obba rivulosa</name>
    <dbReference type="NCBI Taxonomy" id="1052685"/>
    <lineage>
        <taxon>Eukaryota</taxon>
        <taxon>Fungi</taxon>
        <taxon>Dikarya</taxon>
        <taxon>Basidiomycota</taxon>
        <taxon>Agaricomycotina</taxon>
        <taxon>Agaricomycetes</taxon>
        <taxon>Polyporales</taxon>
        <taxon>Gelatoporiaceae</taxon>
        <taxon>Obba</taxon>
    </lineage>
</organism>
<evidence type="ECO:0000313" key="13">
    <source>
        <dbReference type="Proteomes" id="UP000250043"/>
    </source>
</evidence>
<dbReference type="SUPFAM" id="SSF54556">
    <property type="entry name" value="Chitinase insertion domain"/>
    <property type="match status" value="1"/>
</dbReference>
<evidence type="ECO:0000256" key="2">
    <source>
        <dbReference type="ARBA" id="ARBA00022801"/>
    </source>
</evidence>
<comment type="similarity">
    <text evidence="8">Belongs to the glycosyl hydrolase 18 family.</text>
</comment>
<keyword evidence="10" id="KW-0732">Signal</keyword>
<evidence type="ECO:0000256" key="6">
    <source>
        <dbReference type="ARBA" id="ARBA00023326"/>
    </source>
</evidence>
<name>A0A8E2DNV7_9APHY</name>
<dbReference type="SMART" id="SM00636">
    <property type="entry name" value="Glyco_18"/>
    <property type="match status" value="1"/>
</dbReference>
<evidence type="ECO:0000256" key="8">
    <source>
        <dbReference type="RuleBase" id="RU004453"/>
    </source>
</evidence>
<feature type="signal peptide" evidence="10">
    <location>
        <begin position="1"/>
        <end position="17"/>
    </location>
</feature>
<accession>A0A8E2DNV7</accession>
<dbReference type="PROSITE" id="PS01095">
    <property type="entry name" value="GH18_1"/>
    <property type="match status" value="1"/>
</dbReference>
<proteinExistence type="inferred from homology"/>
<evidence type="ECO:0000256" key="4">
    <source>
        <dbReference type="ARBA" id="ARBA00023277"/>
    </source>
</evidence>
<dbReference type="AlphaFoldDB" id="A0A8E2DNV7"/>
<dbReference type="Gene3D" id="3.10.50.10">
    <property type="match status" value="1"/>
</dbReference>
<dbReference type="Gene3D" id="3.20.20.80">
    <property type="entry name" value="Glycosidases"/>
    <property type="match status" value="1"/>
</dbReference>
<evidence type="ECO:0000256" key="9">
    <source>
        <dbReference type="SAM" id="MobiDB-lite"/>
    </source>
</evidence>
<feature type="compositionally biased region" description="Polar residues" evidence="9">
    <location>
        <begin position="434"/>
        <end position="444"/>
    </location>
</feature>
<comment type="catalytic activity">
    <reaction evidence="1">
        <text>Random endo-hydrolysis of N-acetyl-beta-D-glucosaminide (1-&gt;4)-beta-linkages in chitin and chitodextrins.</text>
        <dbReference type="EC" id="3.2.1.14"/>
    </reaction>
</comment>
<dbReference type="EMBL" id="KV722381">
    <property type="protein sequence ID" value="OCH91678.1"/>
    <property type="molecule type" value="Genomic_DNA"/>
</dbReference>
<evidence type="ECO:0000256" key="10">
    <source>
        <dbReference type="SAM" id="SignalP"/>
    </source>
</evidence>
<keyword evidence="5 7" id="KW-0326">Glycosidase</keyword>
<dbReference type="GO" id="GO:0008843">
    <property type="term" value="F:endochitinase activity"/>
    <property type="evidence" value="ECO:0007669"/>
    <property type="project" value="UniProtKB-EC"/>
</dbReference>
<dbReference type="PANTHER" id="PTHR11177:SF392">
    <property type="entry name" value="HAP41P"/>
    <property type="match status" value="1"/>
</dbReference>
<feature type="compositionally biased region" description="Low complexity" evidence="9">
    <location>
        <begin position="445"/>
        <end position="461"/>
    </location>
</feature>
<dbReference type="Proteomes" id="UP000250043">
    <property type="component" value="Unassembled WGS sequence"/>
</dbReference>
<evidence type="ECO:0000256" key="1">
    <source>
        <dbReference type="ARBA" id="ARBA00000822"/>
    </source>
</evidence>
<dbReference type="OrthoDB" id="73875at2759"/>
<keyword evidence="4" id="KW-0119">Carbohydrate metabolism</keyword>
<dbReference type="InterPro" id="IPR029070">
    <property type="entry name" value="Chitinase_insertion_sf"/>
</dbReference>
<keyword evidence="13" id="KW-1185">Reference proteome</keyword>
<dbReference type="PROSITE" id="PS51910">
    <property type="entry name" value="GH18_2"/>
    <property type="match status" value="1"/>
</dbReference>
<keyword evidence="3" id="KW-0146">Chitin degradation</keyword>
<dbReference type="GO" id="GO:0006032">
    <property type="term" value="P:chitin catabolic process"/>
    <property type="evidence" value="ECO:0007669"/>
    <property type="project" value="UniProtKB-KW"/>
</dbReference>
<evidence type="ECO:0000313" key="12">
    <source>
        <dbReference type="EMBL" id="OCH91678.1"/>
    </source>
</evidence>
<sequence length="570" mass="58876">MLSFFTLALFAAPAVHAAGPSFFLRDATTASPNTTTNATIDMVSASWYAGWHAQDFPLSNVSWDKYTHLTYSFASTVPSVNNVSLDASDAELLPQFVSMAHQNGVKALVSTGGWGGSQYFSTDVNSPANRSTFVKTITSFAQQFQLDGIDFDWEYPGTQGIGCNNVSPNDTSNFLAFLQELRADPVGKNLIVTAATPLVPWKDASGVSLTNVSAFADVLDWIAIMNYDVWGSWSTSVGPNSPLNDTCAPAADQQGSAVSAVKAWTAAGIPSHQIVLGVASYGHSFHVTPEDAIECDDDNSALATYPSFDAAEQPLGDKWDALTNTDQCGQTSGPSGVFDFFGLIDAGFLFPNGSVAEGIDYRFDECSQTAYVYNETSEVMVSFDDAKAFAAKGDFIKSNNLRGFAVWEAGGDSDDILLDSIRSAAGFEDDDNESTSAAPSPTHVSSGSNSGSGSSSGSSNNAGDTPKNSPAPAPAPTQASSGSSGSDNGSSGNSNTDSGDAPIAPAPAPSSANSGNRIAQTSAHAASMFTPIATSPVAVSPSAVPTDVSAPPTASAPAASPTSTDDGDGW</sequence>
<evidence type="ECO:0000256" key="5">
    <source>
        <dbReference type="ARBA" id="ARBA00023295"/>
    </source>
</evidence>
<dbReference type="PANTHER" id="PTHR11177">
    <property type="entry name" value="CHITINASE"/>
    <property type="match status" value="1"/>
</dbReference>
<dbReference type="InterPro" id="IPR001579">
    <property type="entry name" value="Glyco_hydro_18_chit_AS"/>
</dbReference>
<dbReference type="Pfam" id="PF00704">
    <property type="entry name" value="Glyco_hydro_18"/>
    <property type="match status" value="1"/>
</dbReference>
<dbReference type="InterPro" id="IPR001223">
    <property type="entry name" value="Glyco_hydro18_cat"/>
</dbReference>
<feature type="region of interest" description="Disordered" evidence="9">
    <location>
        <begin position="427"/>
        <end position="522"/>
    </location>
</feature>
<feature type="chain" id="PRO_5034830516" evidence="10">
    <location>
        <begin position="18"/>
        <end position="570"/>
    </location>
</feature>
<keyword evidence="6" id="KW-0624">Polysaccharide degradation</keyword>
<feature type="compositionally biased region" description="Low complexity" evidence="9">
    <location>
        <begin position="545"/>
        <end position="564"/>
    </location>
</feature>
<dbReference type="InterPro" id="IPR050314">
    <property type="entry name" value="Glycosyl_Hydrlase_18"/>
</dbReference>
<dbReference type="GO" id="GO:0008061">
    <property type="term" value="F:chitin binding"/>
    <property type="evidence" value="ECO:0007669"/>
    <property type="project" value="InterPro"/>
</dbReference>
<keyword evidence="2 7" id="KW-0378">Hydrolase</keyword>
<evidence type="ECO:0000259" key="11">
    <source>
        <dbReference type="PROSITE" id="PS51910"/>
    </source>
</evidence>
<gene>
    <name evidence="12" type="ORF">OBBRIDRAFT_512857</name>
</gene>
<feature type="region of interest" description="Disordered" evidence="9">
    <location>
        <begin position="538"/>
        <end position="570"/>
    </location>
</feature>
<evidence type="ECO:0000256" key="7">
    <source>
        <dbReference type="RuleBase" id="RU000489"/>
    </source>
</evidence>
<evidence type="ECO:0000256" key="3">
    <source>
        <dbReference type="ARBA" id="ARBA00023024"/>
    </source>
</evidence>
<feature type="compositionally biased region" description="Low complexity" evidence="9">
    <location>
        <begin position="476"/>
        <end position="516"/>
    </location>
</feature>
<dbReference type="GO" id="GO:0000272">
    <property type="term" value="P:polysaccharide catabolic process"/>
    <property type="evidence" value="ECO:0007669"/>
    <property type="project" value="UniProtKB-KW"/>
</dbReference>
<dbReference type="InterPro" id="IPR017853">
    <property type="entry name" value="GH"/>
</dbReference>
<reference evidence="12 13" key="1">
    <citation type="submission" date="2016-07" db="EMBL/GenBank/DDBJ databases">
        <title>Draft genome of the white-rot fungus Obba rivulosa 3A-2.</title>
        <authorList>
            <consortium name="DOE Joint Genome Institute"/>
            <person name="Miettinen O."/>
            <person name="Riley R."/>
            <person name="Acob R."/>
            <person name="Barry K."/>
            <person name="Cullen D."/>
            <person name="De Vries R."/>
            <person name="Hainaut M."/>
            <person name="Hatakka A."/>
            <person name="Henrissat B."/>
            <person name="Hilden K."/>
            <person name="Kuo R."/>
            <person name="Labutti K."/>
            <person name="Lipzen A."/>
            <person name="Makela M.R."/>
            <person name="Sandor L."/>
            <person name="Spatafora J.W."/>
            <person name="Grigoriev I.V."/>
            <person name="Hibbett D.S."/>
        </authorList>
    </citation>
    <scope>NUCLEOTIDE SEQUENCE [LARGE SCALE GENOMIC DNA]</scope>
    <source>
        <strain evidence="12 13">3A-2</strain>
    </source>
</reference>
<dbReference type="GO" id="GO:0005576">
    <property type="term" value="C:extracellular region"/>
    <property type="evidence" value="ECO:0007669"/>
    <property type="project" value="TreeGrafter"/>
</dbReference>